<keyword evidence="3" id="KW-1185">Reference proteome</keyword>
<feature type="coiled-coil region" evidence="1">
    <location>
        <begin position="78"/>
        <end position="105"/>
    </location>
</feature>
<dbReference type="AlphaFoldDB" id="A0A833SGN8"/>
<comment type="caution">
    <text evidence="2">The sequence shown here is derived from an EMBL/GenBank/DDBJ whole genome shotgun (WGS) entry which is preliminary data.</text>
</comment>
<name>A0A833SGN8_PHYIN</name>
<evidence type="ECO:0000313" key="2">
    <source>
        <dbReference type="EMBL" id="KAF4030474.1"/>
    </source>
</evidence>
<evidence type="ECO:0000313" key="3">
    <source>
        <dbReference type="Proteomes" id="UP000602510"/>
    </source>
</evidence>
<organism evidence="2 3">
    <name type="scientific">Phytophthora infestans</name>
    <name type="common">Potato late blight agent</name>
    <name type="synonym">Botrytis infestans</name>
    <dbReference type="NCBI Taxonomy" id="4787"/>
    <lineage>
        <taxon>Eukaryota</taxon>
        <taxon>Sar</taxon>
        <taxon>Stramenopiles</taxon>
        <taxon>Oomycota</taxon>
        <taxon>Peronosporomycetes</taxon>
        <taxon>Peronosporales</taxon>
        <taxon>Peronosporaceae</taxon>
        <taxon>Phytophthora</taxon>
    </lineage>
</organism>
<sequence>MSGGSEEESEKVMLLDELIALIDERTARIPAAKTTEGLKRQREEEALLAARRLTMDTRAESSPHQKRRGEVELKGLLIRRKEKEIADKKAEREELALQRAREHEEDKIEASRQ</sequence>
<accession>A0A833SGN8</accession>
<reference evidence="2" key="1">
    <citation type="submission" date="2020-04" db="EMBL/GenBank/DDBJ databases">
        <title>Hybrid Assembly of Korean Phytophthora infestans isolates.</title>
        <authorList>
            <person name="Prokchorchik M."/>
            <person name="Lee Y."/>
            <person name="Seo J."/>
            <person name="Cho J.-H."/>
            <person name="Park Y.-E."/>
            <person name="Jang D.-C."/>
            <person name="Im J.-S."/>
            <person name="Choi J.-G."/>
            <person name="Park H.-J."/>
            <person name="Lee G.-B."/>
            <person name="Lee Y.-G."/>
            <person name="Hong S.-Y."/>
            <person name="Cho K."/>
            <person name="Sohn K.H."/>
        </authorList>
    </citation>
    <scope>NUCLEOTIDE SEQUENCE</scope>
    <source>
        <strain evidence="2">KR_1_A1</strain>
    </source>
</reference>
<gene>
    <name evidence="2" type="ORF">GN244_ATG17725</name>
</gene>
<proteinExistence type="predicted"/>
<dbReference type="EMBL" id="WSZM01000675">
    <property type="protein sequence ID" value="KAF4030474.1"/>
    <property type="molecule type" value="Genomic_DNA"/>
</dbReference>
<keyword evidence="1" id="KW-0175">Coiled coil</keyword>
<dbReference type="Proteomes" id="UP000602510">
    <property type="component" value="Unassembled WGS sequence"/>
</dbReference>
<evidence type="ECO:0000256" key="1">
    <source>
        <dbReference type="SAM" id="Coils"/>
    </source>
</evidence>
<protein>
    <submittedName>
        <fullName evidence="2">Uncharacterized protein</fullName>
    </submittedName>
</protein>